<feature type="domain" description="Peptidase S54 rhomboid" evidence="8">
    <location>
        <begin position="186"/>
        <end position="261"/>
    </location>
</feature>
<accession>A0A4Q1JLI2</accession>
<dbReference type="SUPFAM" id="SSF144091">
    <property type="entry name" value="Rhomboid-like"/>
    <property type="match status" value="1"/>
</dbReference>
<feature type="transmembrane region" description="Helical" evidence="7">
    <location>
        <begin position="58"/>
        <end position="82"/>
    </location>
</feature>
<dbReference type="InterPro" id="IPR022764">
    <property type="entry name" value="Peptidase_S54_rhomboid_dom"/>
</dbReference>
<feature type="transmembrane region" description="Helical" evidence="7">
    <location>
        <begin position="20"/>
        <end position="37"/>
    </location>
</feature>
<keyword evidence="3 7" id="KW-0812">Transmembrane</keyword>
<dbReference type="Gene3D" id="1.20.1540.10">
    <property type="entry name" value="Rhomboid-like"/>
    <property type="match status" value="1"/>
</dbReference>
<dbReference type="RefSeq" id="WP_129254108.1">
    <property type="nucleotide sequence ID" value="NZ_SAXA01000006.1"/>
</dbReference>
<proteinExistence type="inferred from homology"/>
<evidence type="ECO:0000313" key="10">
    <source>
        <dbReference type="Proteomes" id="UP000289703"/>
    </source>
</evidence>
<reference evidence="9 10" key="1">
    <citation type="submission" date="2019-01" db="EMBL/GenBank/DDBJ databases">
        <title>Ancylomarina salipaludis sp. nov., isolated from a salt marsh.</title>
        <authorList>
            <person name="Yoon J.-H."/>
        </authorList>
    </citation>
    <scope>NUCLEOTIDE SEQUENCE [LARGE SCALE GENOMIC DNA]</scope>
    <source>
        <strain evidence="9 10">SHSM-M15</strain>
    </source>
</reference>
<dbReference type="EMBL" id="SAXA01000006">
    <property type="protein sequence ID" value="RXQ94950.1"/>
    <property type="molecule type" value="Genomic_DNA"/>
</dbReference>
<keyword evidence="9" id="KW-0645">Protease</keyword>
<dbReference type="GO" id="GO:0016020">
    <property type="term" value="C:membrane"/>
    <property type="evidence" value="ECO:0007669"/>
    <property type="project" value="UniProtKB-SubCell"/>
</dbReference>
<comment type="similarity">
    <text evidence="2">Belongs to the peptidase S54 family.</text>
</comment>
<evidence type="ECO:0000259" key="8">
    <source>
        <dbReference type="Pfam" id="PF01694"/>
    </source>
</evidence>
<dbReference type="OrthoDB" id="9807874at2"/>
<feature type="domain" description="Peptidase S54 rhomboid" evidence="8">
    <location>
        <begin position="56"/>
        <end position="112"/>
    </location>
</feature>
<comment type="subcellular location">
    <subcellularLocation>
        <location evidence="1">Membrane</location>
        <topology evidence="1">Multi-pass membrane protein</topology>
    </subcellularLocation>
</comment>
<dbReference type="InterPro" id="IPR050925">
    <property type="entry name" value="Rhomboid_protease_S54"/>
</dbReference>
<evidence type="ECO:0000256" key="1">
    <source>
        <dbReference type="ARBA" id="ARBA00004141"/>
    </source>
</evidence>
<feature type="transmembrane region" description="Helical" evidence="7">
    <location>
        <begin position="94"/>
        <end position="115"/>
    </location>
</feature>
<evidence type="ECO:0000313" key="9">
    <source>
        <dbReference type="EMBL" id="RXQ94950.1"/>
    </source>
</evidence>
<evidence type="ECO:0000256" key="5">
    <source>
        <dbReference type="ARBA" id="ARBA00022989"/>
    </source>
</evidence>
<evidence type="ECO:0000256" key="2">
    <source>
        <dbReference type="ARBA" id="ARBA00009045"/>
    </source>
</evidence>
<keyword evidence="10" id="KW-1185">Reference proteome</keyword>
<dbReference type="AlphaFoldDB" id="A0A4Q1JLI2"/>
<dbReference type="Pfam" id="PF01694">
    <property type="entry name" value="Rhomboid"/>
    <property type="match status" value="2"/>
</dbReference>
<dbReference type="GO" id="GO:0006508">
    <property type="term" value="P:proteolysis"/>
    <property type="evidence" value="ECO:0007669"/>
    <property type="project" value="UniProtKB-KW"/>
</dbReference>
<keyword evidence="4" id="KW-0378">Hydrolase</keyword>
<evidence type="ECO:0000256" key="3">
    <source>
        <dbReference type="ARBA" id="ARBA00022692"/>
    </source>
</evidence>
<keyword evidence="5 7" id="KW-1133">Transmembrane helix</keyword>
<keyword evidence="6 7" id="KW-0472">Membrane</keyword>
<sequence>MSNFRSSMLNLPPVVKNLLIINALMLLGTWVLGQTGVDLSKILGLHFFKSEYFMPFQFVTHMFMHADITHLFFNMFALFMFGRVLESVWGPKRFLIYYMLTGLGAAALHTFVLWLDYASMMKAFTAFSNTPTPELFSSIIKDALGRPSAWVYEFADKWADNPDSIAYANQGIEIARRAITESINVTTVGASGAVFGILLAFGMLFPNTELMLLFPPIPIKAKYFVIGYGAIELYLGFQQSAGDNVAHFAHLGGMLFGFILIKYWNKHSNRFY</sequence>
<organism evidence="9 10">
    <name type="scientific">Ancylomarina salipaludis</name>
    <dbReference type="NCBI Taxonomy" id="2501299"/>
    <lineage>
        <taxon>Bacteria</taxon>
        <taxon>Pseudomonadati</taxon>
        <taxon>Bacteroidota</taxon>
        <taxon>Bacteroidia</taxon>
        <taxon>Marinilabiliales</taxon>
        <taxon>Marinifilaceae</taxon>
        <taxon>Ancylomarina</taxon>
    </lineage>
</organism>
<protein>
    <submittedName>
        <fullName evidence="9">Rhomboid family intramembrane serine protease</fullName>
    </submittedName>
</protein>
<feature type="transmembrane region" description="Helical" evidence="7">
    <location>
        <begin position="183"/>
        <end position="205"/>
    </location>
</feature>
<feature type="transmembrane region" description="Helical" evidence="7">
    <location>
        <begin position="245"/>
        <end position="264"/>
    </location>
</feature>
<dbReference type="GO" id="GO:0004252">
    <property type="term" value="F:serine-type endopeptidase activity"/>
    <property type="evidence" value="ECO:0007669"/>
    <property type="project" value="InterPro"/>
</dbReference>
<gene>
    <name evidence="9" type="ORF">EO244_07825</name>
</gene>
<dbReference type="PANTHER" id="PTHR43731:SF14">
    <property type="entry name" value="PRESENILIN-ASSOCIATED RHOMBOID-LIKE PROTEIN, MITOCHONDRIAL"/>
    <property type="match status" value="1"/>
</dbReference>
<evidence type="ECO:0000256" key="7">
    <source>
        <dbReference type="SAM" id="Phobius"/>
    </source>
</evidence>
<dbReference type="Proteomes" id="UP000289703">
    <property type="component" value="Unassembled WGS sequence"/>
</dbReference>
<evidence type="ECO:0000256" key="4">
    <source>
        <dbReference type="ARBA" id="ARBA00022801"/>
    </source>
</evidence>
<evidence type="ECO:0000256" key="6">
    <source>
        <dbReference type="ARBA" id="ARBA00023136"/>
    </source>
</evidence>
<dbReference type="PANTHER" id="PTHR43731">
    <property type="entry name" value="RHOMBOID PROTEASE"/>
    <property type="match status" value="1"/>
</dbReference>
<dbReference type="InterPro" id="IPR035952">
    <property type="entry name" value="Rhomboid-like_sf"/>
</dbReference>
<name>A0A4Q1JLI2_9BACT</name>
<comment type="caution">
    <text evidence="9">The sequence shown here is derived from an EMBL/GenBank/DDBJ whole genome shotgun (WGS) entry which is preliminary data.</text>
</comment>